<dbReference type="RefSeq" id="WP_258424166.1">
    <property type="nucleotide sequence ID" value="NZ_JANSUY010000014.1"/>
</dbReference>
<dbReference type="SUPFAM" id="SSF55486">
    <property type="entry name" value="Metalloproteases ('zincins'), catalytic domain"/>
    <property type="match status" value="1"/>
</dbReference>
<keyword evidence="4" id="KW-0482">Metalloprotease</keyword>
<keyword evidence="1" id="KW-0732">Signal</keyword>
<protein>
    <submittedName>
        <fullName evidence="4">Zinc-dependent metalloprotease</fullName>
    </submittedName>
</protein>
<reference evidence="4" key="1">
    <citation type="submission" date="2022-08" db="EMBL/GenBank/DDBJ databases">
        <authorList>
            <person name="Zhang D."/>
        </authorList>
    </citation>
    <scope>NUCLEOTIDE SEQUENCE</scope>
    <source>
        <strain evidence="4">XJ19-11</strain>
    </source>
</reference>
<dbReference type="CDD" id="cd04276">
    <property type="entry name" value="ZnMc_MMP_like_2"/>
    <property type="match status" value="1"/>
</dbReference>
<proteinExistence type="predicted"/>
<dbReference type="PANTHER" id="PTHR38478:SF1">
    <property type="entry name" value="ZINC DEPENDENT METALLOPROTEASE DOMAIN LIPOPROTEIN"/>
    <property type="match status" value="1"/>
</dbReference>
<dbReference type="InterPro" id="IPR024079">
    <property type="entry name" value="MetalloPept_cat_dom_sf"/>
</dbReference>
<dbReference type="GO" id="GO:0008237">
    <property type="term" value="F:metallopeptidase activity"/>
    <property type="evidence" value="ECO:0007669"/>
    <property type="project" value="UniProtKB-KW"/>
</dbReference>
<sequence>MIRLKRNLLLTMAVVMVTVALPMNEALAQKKKKKSDAPVVAAPAPEKKPEKKSIAELTKGSKKFEGLFTFYQDTVSGELKMEVAKDQLGKEFIYFAQIGDGVTDAGTFRGAYGENNIFKIVRYFNRVEFVKQNVSHYFDPSNPLSRSADANISPGIMASAKIEAEDAEKGTILIKADNLFLKETFSQIKNPPFPGESPMAFRLGNLDSEKTKVLAIRSYEKNTDLAVEYVYNNPSVLNGGSSAVTDGRNVSIKVFHSLIELPDNGYEPRFDDPRVGFFTTEVTDMTSASATPFRDLIHRWDLRKKDPNAAISDPVEPIVFWIENSTPMEWRGTIMDAVLEWNKAFEKAGFKNAVQVKIQPDDADWDAGDIRYNVLRWTSSPNPPFGGYGPSFVNPRTGQILGADIMLEFVYHTNRVVYDKLFGEEAALETHTSLGNQPHFCFVGAHLQNNMMFGQAFLRAHGASDLEMEGMKKEAMAELLMHEVGHTLGLNHNMKASQLFSPKELADKNVIEGKALSGSVMDYLAINLSPDKNTQGHYFSTTVGPYDVWAIQAGYTPVKSQAELDPILALSTKPELTFGNDADDMRAPGKAIDPRVMIGDLSNDQIAYSIHMMETSKKLMEGIKEKYSKEGQSYQELTQAYSVLMGTYTTAGGVMSRYIGGVYVDRAMAGQEGATQPYTPVSLKDQKRALDAISKYMLAPNAYQIPEDLINYLARQRRGFNFFGGPEDPKIHQQVLNSQRSVLAHMTHPNTLQRMVDSELYGNEYNMATYMSDLTKAIFDADINGNVNTFRQNLQIEYVNTLKGMVTGPQSNRYNNFAKSAALYNLNYIKTKVNNSSGNVSSKAHKDHLKLVINNTLEDVK</sequence>
<comment type="caution">
    <text evidence="4">The sequence shown here is derived from an EMBL/GenBank/DDBJ whole genome shotgun (WGS) entry which is preliminary data.</text>
</comment>
<feature type="domain" description="EcxA zinc-binding" evidence="2">
    <location>
        <begin position="467"/>
        <end position="782"/>
    </location>
</feature>
<keyword evidence="4" id="KW-0645">Protease</keyword>
<keyword evidence="5" id="KW-1185">Reference proteome</keyword>
<name>A0A9X2P577_9BACT</name>
<accession>A0A9X2P577</accession>
<feature type="chain" id="PRO_5040994075" evidence="1">
    <location>
        <begin position="29"/>
        <end position="861"/>
    </location>
</feature>
<evidence type="ECO:0000313" key="5">
    <source>
        <dbReference type="Proteomes" id="UP001142175"/>
    </source>
</evidence>
<dbReference type="PANTHER" id="PTHR38478">
    <property type="entry name" value="PEPTIDASE M1A AND M12B"/>
    <property type="match status" value="1"/>
</dbReference>
<evidence type="ECO:0000259" key="3">
    <source>
        <dbReference type="Pfam" id="PF17148"/>
    </source>
</evidence>
<evidence type="ECO:0000256" key="1">
    <source>
        <dbReference type="SAM" id="SignalP"/>
    </source>
</evidence>
<feature type="domain" description="DUF5117" evidence="3">
    <location>
        <begin position="116"/>
        <end position="305"/>
    </location>
</feature>
<dbReference type="InterPro" id="IPR032534">
    <property type="entry name" value="EcxA_zinc-bd"/>
</dbReference>
<dbReference type="Proteomes" id="UP001142175">
    <property type="component" value="Unassembled WGS sequence"/>
</dbReference>
<dbReference type="InterPro" id="IPR034032">
    <property type="entry name" value="Zn_MMP-like_bac"/>
</dbReference>
<dbReference type="AlphaFoldDB" id="A0A9X2P577"/>
<dbReference type="Pfam" id="PF16313">
    <property type="entry name" value="DUF4953"/>
    <property type="match status" value="1"/>
</dbReference>
<feature type="signal peptide" evidence="1">
    <location>
        <begin position="1"/>
        <end position="28"/>
    </location>
</feature>
<dbReference type="InterPro" id="IPR033413">
    <property type="entry name" value="DUF5117"/>
</dbReference>
<evidence type="ECO:0000313" key="4">
    <source>
        <dbReference type="EMBL" id="MCR9016316.1"/>
    </source>
</evidence>
<dbReference type="Gene3D" id="3.40.390.10">
    <property type="entry name" value="Collagenase (Catalytic Domain)"/>
    <property type="match status" value="1"/>
</dbReference>
<dbReference type="Pfam" id="PF17148">
    <property type="entry name" value="DUF5117"/>
    <property type="match status" value="1"/>
</dbReference>
<keyword evidence="4" id="KW-0378">Hydrolase</keyword>
<dbReference type="EMBL" id="JANSUY010000014">
    <property type="protein sequence ID" value="MCR9016316.1"/>
    <property type="molecule type" value="Genomic_DNA"/>
</dbReference>
<gene>
    <name evidence="4" type="ORF">NU887_14820</name>
</gene>
<organism evidence="4 5">
    <name type="scientific">Aquiflexum gelatinilyticum</name>
    <dbReference type="NCBI Taxonomy" id="2961943"/>
    <lineage>
        <taxon>Bacteria</taxon>
        <taxon>Pseudomonadati</taxon>
        <taxon>Bacteroidota</taxon>
        <taxon>Cytophagia</taxon>
        <taxon>Cytophagales</taxon>
        <taxon>Cyclobacteriaceae</taxon>
        <taxon>Aquiflexum</taxon>
    </lineage>
</organism>
<evidence type="ECO:0000259" key="2">
    <source>
        <dbReference type="Pfam" id="PF16313"/>
    </source>
</evidence>